<dbReference type="InterPro" id="IPR051332">
    <property type="entry name" value="Fosfomycin_Res_Enzymes"/>
</dbReference>
<name>A0A2S7RQ41_ENTMU</name>
<dbReference type="AlphaFoldDB" id="A0A2S7RQ41"/>
<dbReference type="NCBIfam" id="NF000222">
    <property type="entry name" value="FosX"/>
    <property type="match status" value="1"/>
</dbReference>
<evidence type="ECO:0000313" key="3">
    <source>
        <dbReference type="EMBL" id="PQF21705.1"/>
    </source>
</evidence>
<dbReference type="InterPro" id="IPR029068">
    <property type="entry name" value="Glyas_Bleomycin-R_OHBP_Dase"/>
</dbReference>
<feature type="domain" description="VOC" evidence="2">
    <location>
        <begin position="2"/>
        <end position="121"/>
    </location>
</feature>
<reference evidence="3 4" key="1">
    <citation type="journal article" date="2018" name="Pathog. Dis.">
        <title>Whole-genome sequencing based characterization of antimicrobial resistance in Enterococcus.</title>
        <authorList>
            <person name="Tyson G."/>
        </authorList>
    </citation>
    <scope>NUCLEOTIDE SEQUENCE [LARGE SCALE GENOMIC DNA]</scope>
    <source>
        <strain evidence="3 4">CVM N55263</strain>
    </source>
</reference>
<dbReference type="GO" id="GO:0046872">
    <property type="term" value="F:metal ion binding"/>
    <property type="evidence" value="ECO:0007669"/>
    <property type="project" value="UniProtKB-KW"/>
</dbReference>
<protein>
    <submittedName>
        <fullName evidence="3">FosX/FosE/FosI family fosfomycin resistance thiol transferase</fullName>
    </submittedName>
</protein>
<organism evidence="3 4">
    <name type="scientific">Enterococcus mundtii</name>
    <dbReference type="NCBI Taxonomy" id="53346"/>
    <lineage>
        <taxon>Bacteria</taxon>
        <taxon>Bacillati</taxon>
        <taxon>Bacillota</taxon>
        <taxon>Bacilli</taxon>
        <taxon>Lactobacillales</taxon>
        <taxon>Enterococcaceae</taxon>
        <taxon>Enterococcus</taxon>
    </lineage>
</organism>
<dbReference type="GO" id="GO:0016740">
    <property type="term" value="F:transferase activity"/>
    <property type="evidence" value="ECO:0007669"/>
    <property type="project" value="UniProtKB-KW"/>
</dbReference>
<evidence type="ECO:0000256" key="1">
    <source>
        <dbReference type="ARBA" id="ARBA00022723"/>
    </source>
</evidence>
<dbReference type="Pfam" id="PF00903">
    <property type="entry name" value="Glyoxalase"/>
    <property type="match status" value="1"/>
</dbReference>
<comment type="caution">
    <text evidence="3">The sequence shown here is derived from an EMBL/GenBank/DDBJ whole genome shotgun (WGS) entry which is preliminary data.</text>
</comment>
<gene>
    <name evidence="3" type="primary">fosX</name>
    <name evidence="3" type="ORF">CUS89_13150</name>
</gene>
<keyword evidence="3" id="KW-0808">Transferase</keyword>
<dbReference type="PROSITE" id="PS51819">
    <property type="entry name" value="VOC"/>
    <property type="match status" value="1"/>
</dbReference>
<dbReference type="RefSeq" id="WP_104872455.1">
    <property type="nucleotide sequence ID" value="NZ_PUAP01000041.1"/>
</dbReference>
<dbReference type="SUPFAM" id="SSF54593">
    <property type="entry name" value="Glyoxalase/Bleomycin resistance protein/Dihydroxybiphenyl dioxygenase"/>
    <property type="match status" value="1"/>
</dbReference>
<dbReference type="Proteomes" id="UP000237934">
    <property type="component" value="Unassembled WGS sequence"/>
</dbReference>
<dbReference type="PANTHER" id="PTHR36113:SF6">
    <property type="entry name" value="FOSFOMYCIN RESISTANCE PROTEIN FOSX"/>
    <property type="match status" value="1"/>
</dbReference>
<keyword evidence="1" id="KW-0479">Metal-binding</keyword>
<dbReference type="EMBL" id="PUAP01000041">
    <property type="protein sequence ID" value="PQF21705.1"/>
    <property type="molecule type" value="Genomic_DNA"/>
</dbReference>
<dbReference type="InterPro" id="IPR037523">
    <property type="entry name" value="VOC_core"/>
</dbReference>
<proteinExistence type="predicted"/>
<dbReference type="Gene3D" id="3.10.180.10">
    <property type="entry name" value="2,3-Dihydroxybiphenyl 1,2-Dioxygenase, domain 1"/>
    <property type="match status" value="1"/>
</dbReference>
<sequence>MKVSHMTFVVRDLKRSTEVFTEIFDAKEVYSSKEKQYSLFPETFLLIGDLWVALMEDKQTKLPKTYNHVAFEITPEQIPLYKEKLRLLDLKIEEGRSRVSGEGTSIYFYDDDDHLFELHAGNLNERLKRYEE</sequence>
<evidence type="ECO:0000313" key="4">
    <source>
        <dbReference type="Proteomes" id="UP000237934"/>
    </source>
</evidence>
<dbReference type="InterPro" id="IPR004360">
    <property type="entry name" value="Glyas_Fos-R_dOase_dom"/>
</dbReference>
<accession>A0A2S7RQ41</accession>
<dbReference type="PANTHER" id="PTHR36113">
    <property type="entry name" value="LYASE, PUTATIVE-RELATED-RELATED"/>
    <property type="match status" value="1"/>
</dbReference>
<evidence type="ECO:0000259" key="2">
    <source>
        <dbReference type="PROSITE" id="PS51819"/>
    </source>
</evidence>